<dbReference type="InterPro" id="IPR038286">
    <property type="entry name" value="IPK_sf"/>
</dbReference>
<accession>A0A498SJQ0</accession>
<dbReference type="GO" id="GO:0032958">
    <property type="term" value="P:inositol phosphate biosynthetic process"/>
    <property type="evidence" value="ECO:0007669"/>
    <property type="project" value="InterPro"/>
</dbReference>
<dbReference type="Gene3D" id="3.30.470.160">
    <property type="entry name" value="Inositol polyphosphate kinase"/>
    <property type="match status" value="1"/>
</dbReference>
<evidence type="ECO:0000256" key="3">
    <source>
        <dbReference type="ARBA" id="ARBA00022777"/>
    </source>
</evidence>
<comment type="similarity">
    <text evidence="1 4">Belongs to the inositol phosphokinase (IPK) family.</text>
</comment>
<evidence type="ECO:0000313" key="6">
    <source>
        <dbReference type="Proteomes" id="UP000276991"/>
    </source>
</evidence>
<dbReference type="InterPro" id="IPR005522">
    <property type="entry name" value="IPK"/>
</dbReference>
<dbReference type="GO" id="GO:0005634">
    <property type="term" value="C:nucleus"/>
    <property type="evidence" value="ECO:0007669"/>
    <property type="project" value="TreeGrafter"/>
</dbReference>
<keyword evidence="3 4" id="KW-0418">Kinase</keyword>
<evidence type="ECO:0000313" key="5">
    <source>
        <dbReference type="EMBL" id="VBB30167.1"/>
    </source>
</evidence>
<dbReference type="Proteomes" id="UP000276991">
    <property type="component" value="Unassembled WGS sequence"/>
</dbReference>
<keyword evidence="2 4" id="KW-0808">Transferase</keyword>
<dbReference type="STRING" id="6277.A0A498SJQ0"/>
<sequence length="523" mass="59708">MGSGHSRTGDLNDNASHCLWCQITQSSNDFYEPTTITVTYDEEKKADFDVCFKNTRKVKSKCREISKESLASMNLLNGSMISNFEQQQRNEKSVNYIMGTDNAASDNYLSYSHFSHDPLAQVGDVSSKNQSLKKKYLDSQIQVNRCFSLPSSSLTSETPSNIDSGSKTKPCHVLLTKRLNRDKQLFSSSDEENCQIMNPVQVNMICESKYTIAADSDSLFLDGSNYKKGTADTMAITALPLDCWLKERLKKWVQLSGHEGTIVPATNKTLWKKQSCGSYNESNAYHALMNDPALQDFVPRYYREVEYENDRFIEIEDLTALFDDPAVMDIKMGTRTFLESEVNSKIVRNDLYEKMVSLDPYEPTKEEHAAKAITKTRYMQFREKESSTATMGYRIEAAKMPGGILQNSFKKVKTHEDISETLLEFFGQHTSTAGFHILQRLKRLREAIQKSLFFRTHEVIGSSLLLMYDGTYSNVWMIDFAKSIPVEIDSVNHRREWVFGNHEDGYFVGLDNLIEIMEELVLL</sequence>
<reference evidence="5 6" key="1">
    <citation type="submission" date="2018-08" db="EMBL/GenBank/DDBJ databases">
        <authorList>
            <person name="Laetsch R D."/>
            <person name="Stevens L."/>
            <person name="Kumar S."/>
            <person name="Blaxter L. M."/>
        </authorList>
    </citation>
    <scope>NUCLEOTIDE SEQUENCE [LARGE SCALE GENOMIC DNA]</scope>
</reference>
<dbReference type="GO" id="GO:0005737">
    <property type="term" value="C:cytoplasm"/>
    <property type="evidence" value="ECO:0007669"/>
    <property type="project" value="TreeGrafter"/>
</dbReference>
<dbReference type="GO" id="GO:0000828">
    <property type="term" value="F:inositol hexakisphosphate kinase activity"/>
    <property type="evidence" value="ECO:0007669"/>
    <property type="project" value="TreeGrafter"/>
</dbReference>
<organism evidence="5 6">
    <name type="scientific">Acanthocheilonema viteae</name>
    <name type="common">Filarial nematode worm</name>
    <name type="synonym">Dipetalonema viteae</name>
    <dbReference type="NCBI Taxonomy" id="6277"/>
    <lineage>
        <taxon>Eukaryota</taxon>
        <taxon>Metazoa</taxon>
        <taxon>Ecdysozoa</taxon>
        <taxon>Nematoda</taxon>
        <taxon>Chromadorea</taxon>
        <taxon>Rhabditida</taxon>
        <taxon>Spirurina</taxon>
        <taxon>Spiruromorpha</taxon>
        <taxon>Filarioidea</taxon>
        <taxon>Onchocercidae</taxon>
        <taxon>Acanthocheilonema</taxon>
    </lineage>
</organism>
<dbReference type="EC" id="2.7.-.-" evidence="4"/>
<evidence type="ECO:0000256" key="4">
    <source>
        <dbReference type="RuleBase" id="RU363090"/>
    </source>
</evidence>
<dbReference type="SUPFAM" id="SSF56104">
    <property type="entry name" value="SAICAR synthase-like"/>
    <property type="match status" value="1"/>
</dbReference>
<dbReference type="GO" id="GO:0046854">
    <property type="term" value="P:phosphatidylinositol phosphate biosynthetic process"/>
    <property type="evidence" value="ECO:0007669"/>
    <property type="project" value="TreeGrafter"/>
</dbReference>
<gene>
    <name evidence="5" type="ORF">NAV_LOCUS4958</name>
</gene>
<proteinExistence type="inferred from homology"/>
<dbReference type="PANTHER" id="PTHR12400">
    <property type="entry name" value="INOSITOL POLYPHOSPHATE KINASE"/>
    <property type="match status" value="1"/>
</dbReference>
<dbReference type="OrthoDB" id="338650at2759"/>
<protein>
    <recommendedName>
        <fullName evidence="4">Kinase</fullName>
        <ecNumber evidence="4">2.7.-.-</ecNumber>
    </recommendedName>
</protein>
<name>A0A498SJQ0_ACAVI</name>
<dbReference type="PANTHER" id="PTHR12400:SF26">
    <property type="entry name" value="KINASE"/>
    <property type="match status" value="1"/>
</dbReference>
<keyword evidence="6" id="KW-1185">Reference proteome</keyword>
<dbReference type="AlphaFoldDB" id="A0A498SJQ0"/>
<evidence type="ECO:0000256" key="1">
    <source>
        <dbReference type="ARBA" id="ARBA00007374"/>
    </source>
</evidence>
<evidence type="ECO:0000256" key="2">
    <source>
        <dbReference type="ARBA" id="ARBA00022679"/>
    </source>
</evidence>
<dbReference type="EMBL" id="UPTC01000800">
    <property type="protein sequence ID" value="VBB30167.1"/>
    <property type="molecule type" value="Genomic_DNA"/>
</dbReference>
<dbReference type="Pfam" id="PF03770">
    <property type="entry name" value="IPK"/>
    <property type="match status" value="1"/>
</dbReference>